<evidence type="ECO:0000313" key="3">
    <source>
        <dbReference type="EMBL" id="KXA95979.1"/>
    </source>
</evidence>
<dbReference type="InterPro" id="IPR026022">
    <property type="entry name" value="PhoU_dom"/>
</dbReference>
<name>A0A656YUG0_9EURY</name>
<dbReference type="Gene3D" id="1.20.58.220">
    <property type="entry name" value="Phosphate transport system protein phou homolog 2, domain 2"/>
    <property type="match status" value="2"/>
</dbReference>
<dbReference type="SUPFAM" id="SSF109755">
    <property type="entry name" value="PhoU-like"/>
    <property type="match status" value="1"/>
</dbReference>
<dbReference type="PANTHER" id="PTHR42930">
    <property type="entry name" value="PHOSPHATE-SPECIFIC TRANSPORT SYSTEM ACCESSORY PROTEIN PHOU"/>
    <property type="match status" value="1"/>
</dbReference>
<dbReference type="InterPro" id="IPR038078">
    <property type="entry name" value="PhoU-like_sf"/>
</dbReference>
<gene>
    <name evidence="3" type="ORF">AKJ39_05235</name>
</gene>
<sequence length="365" mass="40245">MDEVGLDPLNLDSLDSLREIPGVGEKIAGRMEDFFGSEEGALGRIREGDVASLSTVPGLTEAKDSLSLNPSEKTSKPESKFDLDLEDYPNARSLVNMIRACYMQGGEEIRVFSSKGTIVEEKESLRAVPSDLIGGEVVLDRPDEFAIQVLVDPTRFTISNILFRISDLISSMQKDSIEALRSASATLASDASDRGGEINRLYRLMIRQLEISAEDKTVADSIGIKNRLETIHYAIAARDLSRMGYHIVKVAKRVGNLKTEIKPEIMDLIVDLSDTVSDMREKAVKSLLSNDYKLANEVFTNMDKVKKLDQHTTQYLLDKSIKPENSNKLISLTSSLRRAAGHTVAIGDVATNKAALLKRNGSIRK</sequence>
<dbReference type="GO" id="GO:0045936">
    <property type="term" value="P:negative regulation of phosphate metabolic process"/>
    <property type="evidence" value="ECO:0007669"/>
    <property type="project" value="InterPro"/>
</dbReference>
<evidence type="ECO:0000259" key="2">
    <source>
        <dbReference type="Pfam" id="PF01895"/>
    </source>
</evidence>
<protein>
    <recommendedName>
        <fullName evidence="2">PhoU domain-containing protein</fullName>
    </recommendedName>
</protein>
<feature type="domain" description="PhoU" evidence="2">
    <location>
        <begin position="164"/>
        <end position="254"/>
    </location>
</feature>
<evidence type="ECO:0000256" key="1">
    <source>
        <dbReference type="SAM" id="MobiDB-lite"/>
    </source>
</evidence>
<dbReference type="AlphaFoldDB" id="A0A656YUG0"/>
<feature type="compositionally biased region" description="Basic and acidic residues" evidence="1">
    <location>
        <begin position="73"/>
        <end position="82"/>
    </location>
</feature>
<dbReference type="Proteomes" id="UP000070257">
    <property type="component" value="Unassembled WGS sequence"/>
</dbReference>
<reference evidence="3 4" key="1">
    <citation type="journal article" date="2016" name="Sci. Rep.">
        <title>Metabolic traits of an uncultured archaeal lineage -MSBL1- from brine pools of the Red Sea.</title>
        <authorList>
            <person name="Mwirichia R."/>
            <person name="Alam I."/>
            <person name="Rashid M."/>
            <person name="Vinu M."/>
            <person name="Ba-Alawi W."/>
            <person name="Anthony Kamau A."/>
            <person name="Kamanda Ngugi D."/>
            <person name="Goker M."/>
            <person name="Klenk H.P."/>
            <person name="Bajic V."/>
            <person name="Stingl U."/>
        </authorList>
    </citation>
    <scope>NUCLEOTIDE SEQUENCE [LARGE SCALE GENOMIC DNA]</scope>
    <source>
        <strain evidence="3">SCGC-AAA259J03</strain>
    </source>
</reference>
<dbReference type="GO" id="GO:0030643">
    <property type="term" value="P:intracellular phosphate ion homeostasis"/>
    <property type="evidence" value="ECO:0007669"/>
    <property type="project" value="InterPro"/>
</dbReference>
<proteinExistence type="predicted"/>
<accession>A0A656YUG0</accession>
<evidence type="ECO:0000313" key="4">
    <source>
        <dbReference type="Proteomes" id="UP000070257"/>
    </source>
</evidence>
<keyword evidence="4" id="KW-1185">Reference proteome</keyword>
<dbReference type="PANTHER" id="PTHR42930:SF2">
    <property type="entry name" value="PHOU DOMAIN-CONTAINING PROTEIN"/>
    <property type="match status" value="1"/>
</dbReference>
<comment type="caution">
    <text evidence="3">The sequence shown here is derived from an EMBL/GenBank/DDBJ whole genome shotgun (WGS) entry which is preliminary data.</text>
</comment>
<organism evidence="3 4">
    <name type="scientific">candidate division MSBL1 archaeon SCGC-AAA259J03</name>
    <dbReference type="NCBI Taxonomy" id="1698269"/>
    <lineage>
        <taxon>Archaea</taxon>
        <taxon>Methanobacteriati</taxon>
        <taxon>Methanobacteriota</taxon>
        <taxon>candidate division MSBL1</taxon>
    </lineage>
</organism>
<dbReference type="EMBL" id="LHXT01000142">
    <property type="protein sequence ID" value="KXA95979.1"/>
    <property type="molecule type" value="Genomic_DNA"/>
</dbReference>
<feature type="domain" description="PhoU" evidence="2">
    <location>
        <begin position="270"/>
        <end position="354"/>
    </location>
</feature>
<dbReference type="Pfam" id="PF01895">
    <property type="entry name" value="PhoU"/>
    <property type="match status" value="2"/>
</dbReference>
<feature type="region of interest" description="Disordered" evidence="1">
    <location>
        <begin position="62"/>
        <end position="82"/>
    </location>
</feature>
<dbReference type="InterPro" id="IPR028366">
    <property type="entry name" value="PhoU"/>
</dbReference>